<organism evidence="2">
    <name type="scientific">Synechococcus sp. SB0676_bin_10</name>
    <dbReference type="NCBI Taxonomy" id="2604869"/>
    <lineage>
        <taxon>Bacteria</taxon>
        <taxon>Bacillati</taxon>
        <taxon>Cyanobacteriota</taxon>
        <taxon>Cyanophyceae</taxon>
        <taxon>Synechococcales</taxon>
        <taxon>Synechococcaceae</taxon>
        <taxon>Synechococcus</taxon>
    </lineage>
</organism>
<reference evidence="2" key="1">
    <citation type="submission" date="2019-09" db="EMBL/GenBank/DDBJ databases">
        <title>Characterisation of the sponge microbiome using genome-centric metagenomics.</title>
        <authorList>
            <person name="Engelberts J.P."/>
            <person name="Robbins S.J."/>
            <person name="De Goeij J.M."/>
            <person name="Aranda M."/>
            <person name="Bell S.C."/>
            <person name="Webster N.S."/>
        </authorList>
    </citation>
    <scope>NUCLEOTIDE SEQUENCE</scope>
    <source>
        <strain evidence="2">SB0676_bin_10</strain>
    </source>
</reference>
<sequence length="97" mass="10392">MTHNSNARHQAGGILMLLATGSLLLASCAAVARLDCGDWNTREFFRQATAADVGRCLSQGADPDAKNKSGRLPVDFIPSDSPYAALNVYGQLHEARF</sequence>
<feature type="chain" id="PRO_5025631314" description="Ankyrin repeat domain-containing protein" evidence="1">
    <location>
        <begin position="33"/>
        <end position="97"/>
    </location>
</feature>
<proteinExistence type="predicted"/>
<protein>
    <recommendedName>
        <fullName evidence="3">Ankyrin repeat domain-containing protein</fullName>
    </recommendedName>
</protein>
<evidence type="ECO:0000313" key="2">
    <source>
        <dbReference type="EMBL" id="MYG39148.1"/>
    </source>
</evidence>
<evidence type="ECO:0008006" key="3">
    <source>
        <dbReference type="Google" id="ProtNLM"/>
    </source>
</evidence>
<comment type="caution">
    <text evidence="2">The sequence shown here is derived from an EMBL/GenBank/DDBJ whole genome shotgun (WGS) entry which is preliminary data.</text>
</comment>
<gene>
    <name evidence="2" type="ORF">F4162_09420</name>
</gene>
<feature type="signal peptide" evidence="1">
    <location>
        <begin position="1"/>
        <end position="32"/>
    </location>
</feature>
<evidence type="ECO:0000256" key="1">
    <source>
        <dbReference type="SAM" id="SignalP"/>
    </source>
</evidence>
<accession>A0A6B1F9T8</accession>
<dbReference type="AlphaFoldDB" id="A0A6B1F9T8"/>
<name>A0A6B1F9T8_9SYNE</name>
<keyword evidence="1" id="KW-0732">Signal</keyword>
<dbReference type="EMBL" id="VYDO01000292">
    <property type="protein sequence ID" value="MYG39148.1"/>
    <property type="molecule type" value="Genomic_DNA"/>
</dbReference>